<evidence type="ECO:0000256" key="3">
    <source>
        <dbReference type="ARBA" id="ARBA00022771"/>
    </source>
</evidence>
<keyword evidence="1 6" id="KW-0479">Metal-binding</keyword>
<dbReference type="CDD" id="cd06257">
    <property type="entry name" value="DnaJ"/>
    <property type="match status" value="1"/>
</dbReference>
<dbReference type="GO" id="GO:0030544">
    <property type="term" value="F:Hsp70 protein binding"/>
    <property type="evidence" value="ECO:0007669"/>
    <property type="project" value="InterPro"/>
</dbReference>
<dbReference type="EMBL" id="JANBQF010000701">
    <property type="protein sequence ID" value="KAJ1999465.1"/>
    <property type="molecule type" value="Genomic_DNA"/>
</dbReference>
<dbReference type="Gene3D" id="2.10.230.10">
    <property type="entry name" value="Heat shock protein DnaJ, cysteine-rich domain"/>
    <property type="match status" value="1"/>
</dbReference>
<dbReference type="InterPro" id="IPR001623">
    <property type="entry name" value="DnaJ_domain"/>
</dbReference>
<dbReference type="InterPro" id="IPR018253">
    <property type="entry name" value="DnaJ_domain_CS"/>
</dbReference>
<dbReference type="OrthoDB" id="445556at2759"/>
<dbReference type="PROSITE" id="PS50076">
    <property type="entry name" value="DNAJ_2"/>
    <property type="match status" value="1"/>
</dbReference>
<dbReference type="InterPro" id="IPR044713">
    <property type="entry name" value="DNJA1/2-like"/>
</dbReference>
<feature type="domain" description="J" evidence="8">
    <location>
        <begin position="31"/>
        <end position="96"/>
    </location>
</feature>
<dbReference type="InterPro" id="IPR036869">
    <property type="entry name" value="J_dom_sf"/>
</dbReference>
<organism evidence="10 11">
    <name type="scientific">Coemansia thaxteri</name>
    <dbReference type="NCBI Taxonomy" id="2663907"/>
    <lineage>
        <taxon>Eukaryota</taxon>
        <taxon>Fungi</taxon>
        <taxon>Fungi incertae sedis</taxon>
        <taxon>Zoopagomycota</taxon>
        <taxon>Kickxellomycotina</taxon>
        <taxon>Kickxellomycetes</taxon>
        <taxon>Kickxellales</taxon>
        <taxon>Kickxellaceae</taxon>
        <taxon>Coemansia</taxon>
    </lineage>
</organism>
<dbReference type="Pfam" id="PF01556">
    <property type="entry name" value="DnaJ_C"/>
    <property type="match status" value="1"/>
</dbReference>
<keyword evidence="4 6" id="KW-0862">Zinc</keyword>
<gene>
    <name evidence="10" type="primary">SCJ1</name>
    <name evidence="10" type="ORF">H4R26_005054</name>
</gene>
<feature type="signal peptide" evidence="7">
    <location>
        <begin position="1"/>
        <end position="28"/>
    </location>
</feature>
<sequence>MRRFGLSALCVLCVAVLCLAALCHGAAGGKDYYSILGVARDASQQEIKRQYKTLSRKHHPDKNPGDEQAHERFIAVAEAYEVLTDAEKREIYNRYGEDGLRNQAGAGGFHDPFDIFAQFFGGPVRFDRRGQRARPRGPDVHVRVPVTLRELYAGAEIDVAVSKHVTCPHCDGDGAASHDDVETCSACGGSGVRVVKHVLGPGIVQQMQSTCDACGGKGSTIARPCPRCAGARVVRDADSLTVRVEPGMQHGAEIAFDAEADQIPDHDPGAVVFHLVLQPHAVFTRHGDDLHADVTISLLDALLGFARSIPHVDPAVAIELSRAAVTPPGFVHVLHGKGMPRRPLEKGAGAFGDMHITYSVQFPAAIDSEARGDLIRILGGTSLTATPPGSPPLAHDEL</sequence>
<protein>
    <submittedName>
        <fullName evidence="10">DnaJ- protein scj1</fullName>
    </submittedName>
</protein>
<reference evidence="10" key="1">
    <citation type="submission" date="2022-07" db="EMBL/GenBank/DDBJ databases">
        <title>Phylogenomic reconstructions and comparative analyses of Kickxellomycotina fungi.</title>
        <authorList>
            <person name="Reynolds N.K."/>
            <person name="Stajich J.E."/>
            <person name="Barry K."/>
            <person name="Grigoriev I.V."/>
            <person name="Crous P."/>
            <person name="Smith M.E."/>
        </authorList>
    </citation>
    <scope>NUCLEOTIDE SEQUENCE</scope>
    <source>
        <strain evidence="10">IMI 214461</strain>
    </source>
</reference>
<evidence type="ECO:0000256" key="5">
    <source>
        <dbReference type="ARBA" id="ARBA00023186"/>
    </source>
</evidence>
<dbReference type="InterPro" id="IPR008971">
    <property type="entry name" value="HSP40/DnaJ_pept-bd"/>
</dbReference>
<evidence type="ECO:0000256" key="4">
    <source>
        <dbReference type="ARBA" id="ARBA00022833"/>
    </source>
</evidence>
<dbReference type="InterPro" id="IPR012724">
    <property type="entry name" value="DnaJ"/>
</dbReference>
<keyword evidence="3 6" id="KW-0863">Zinc-finger</keyword>
<proteinExistence type="inferred from homology"/>
<dbReference type="SUPFAM" id="SSF49493">
    <property type="entry name" value="HSP40/DnaJ peptide-binding domain"/>
    <property type="match status" value="2"/>
</dbReference>
<comment type="caution">
    <text evidence="10">The sequence shown here is derived from an EMBL/GenBank/DDBJ whole genome shotgun (WGS) entry which is preliminary data.</text>
</comment>
<dbReference type="GO" id="GO:0006457">
    <property type="term" value="P:protein folding"/>
    <property type="evidence" value="ECO:0007669"/>
    <property type="project" value="InterPro"/>
</dbReference>
<dbReference type="InterPro" id="IPR036410">
    <property type="entry name" value="HSP_DnaJ_Cys-rich_dom_sf"/>
</dbReference>
<dbReference type="Proteomes" id="UP001150907">
    <property type="component" value="Unassembled WGS sequence"/>
</dbReference>
<dbReference type="InterPro" id="IPR001305">
    <property type="entry name" value="HSP_DnaJ_Cys-rich_dom"/>
</dbReference>
<dbReference type="AlphaFoldDB" id="A0A9W8ECZ5"/>
<evidence type="ECO:0000256" key="6">
    <source>
        <dbReference type="PROSITE-ProRule" id="PRU00546"/>
    </source>
</evidence>
<feature type="zinc finger region" description="CR-type" evidence="6">
    <location>
        <begin position="154"/>
        <end position="237"/>
    </location>
</feature>
<name>A0A9W8ECZ5_9FUNG</name>
<keyword evidence="2" id="KW-0677">Repeat</keyword>
<dbReference type="PROSITE" id="PS51188">
    <property type="entry name" value="ZF_CR"/>
    <property type="match status" value="1"/>
</dbReference>
<keyword evidence="7" id="KW-0732">Signal</keyword>
<evidence type="ECO:0000259" key="9">
    <source>
        <dbReference type="PROSITE" id="PS51188"/>
    </source>
</evidence>
<dbReference type="HAMAP" id="MF_01152">
    <property type="entry name" value="DnaJ"/>
    <property type="match status" value="1"/>
</dbReference>
<evidence type="ECO:0000256" key="1">
    <source>
        <dbReference type="ARBA" id="ARBA00022723"/>
    </source>
</evidence>
<dbReference type="GO" id="GO:0005524">
    <property type="term" value="F:ATP binding"/>
    <property type="evidence" value="ECO:0007669"/>
    <property type="project" value="InterPro"/>
</dbReference>
<dbReference type="FunFam" id="2.10.230.10:FF:000002">
    <property type="entry name" value="Molecular chaperone DnaJ"/>
    <property type="match status" value="1"/>
</dbReference>
<evidence type="ECO:0000313" key="10">
    <source>
        <dbReference type="EMBL" id="KAJ1999465.1"/>
    </source>
</evidence>
<evidence type="ECO:0000259" key="8">
    <source>
        <dbReference type="PROSITE" id="PS50076"/>
    </source>
</evidence>
<dbReference type="GO" id="GO:0008270">
    <property type="term" value="F:zinc ion binding"/>
    <property type="evidence" value="ECO:0007669"/>
    <property type="project" value="UniProtKB-KW"/>
</dbReference>
<dbReference type="Pfam" id="PF00226">
    <property type="entry name" value="DnaJ"/>
    <property type="match status" value="1"/>
</dbReference>
<feature type="domain" description="CR-type" evidence="9">
    <location>
        <begin position="154"/>
        <end position="237"/>
    </location>
</feature>
<evidence type="ECO:0000256" key="2">
    <source>
        <dbReference type="ARBA" id="ARBA00022737"/>
    </source>
</evidence>
<dbReference type="PRINTS" id="PR00625">
    <property type="entry name" value="JDOMAIN"/>
</dbReference>
<accession>A0A9W8ECZ5</accession>
<evidence type="ECO:0000313" key="11">
    <source>
        <dbReference type="Proteomes" id="UP001150907"/>
    </source>
</evidence>
<dbReference type="Pfam" id="PF00684">
    <property type="entry name" value="DnaJ_CXXCXGXG"/>
    <property type="match status" value="1"/>
</dbReference>
<dbReference type="Gene3D" id="2.60.260.20">
    <property type="entry name" value="Urease metallochaperone UreE, N-terminal domain"/>
    <property type="match status" value="2"/>
</dbReference>
<dbReference type="InterPro" id="IPR002939">
    <property type="entry name" value="DnaJ_C"/>
</dbReference>
<dbReference type="PROSITE" id="PS00636">
    <property type="entry name" value="DNAJ_1"/>
    <property type="match status" value="1"/>
</dbReference>
<keyword evidence="5" id="KW-0143">Chaperone</keyword>
<dbReference type="SMART" id="SM00271">
    <property type="entry name" value="DnaJ"/>
    <property type="match status" value="1"/>
</dbReference>
<dbReference type="FunFam" id="2.60.260.20:FF:000013">
    <property type="entry name" value="DnaJ subfamily B member 11"/>
    <property type="match status" value="1"/>
</dbReference>
<dbReference type="GO" id="GO:0051082">
    <property type="term" value="F:unfolded protein binding"/>
    <property type="evidence" value="ECO:0007669"/>
    <property type="project" value="InterPro"/>
</dbReference>
<keyword evidence="11" id="KW-1185">Reference proteome</keyword>
<dbReference type="CDD" id="cd10747">
    <property type="entry name" value="DnaJ_C"/>
    <property type="match status" value="1"/>
</dbReference>
<evidence type="ECO:0000256" key="7">
    <source>
        <dbReference type="SAM" id="SignalP"/>
    </source>
</evidence>
<dbReference type="Gene3D" id="1.10.287.110">
    <property type="entry name" value="DnaJ domain"/>
    <property type="match status" value="1"/>
</dbReference>
<dbReference type="CDD" id="cd10719">
    <property type="entry name" value="DnaJ_zf"/>
    <property type="match status" value="1"/>
</dbReference>
<dbReference type="SUPFAM" id="SSF46565">
    <property type="entry name" value="Chaperone J-domain"/>
    <property type="match status" value="1"/>
</dbReference>
<dbReference type="SUPFAM" id="SSF57938">
    <property type="entry name" value="DnaJ/Hsp40 cysteine-rich domain"/>
    <property type="match status" value="1"/>
</dbReference>
<dbReference type="PANTHER" id="PTHR43888">
    <property type="entry name" value="DNAJ-LIKE-2, ISOFORM A-RELATED"/>
    <property type="match status" value="1"/>
</dbReference>
<feature type="chain" id="PRO_5040797204" evidence="7">
    <location>
        <begin position="29"/>
        <end position="398"/>
    </location>
</feature>
<dbReference type="GO" id="GO:0009408">
    <property type="term" value="P:response to heat"/>
    <property type="evidence" value="ECO:0007669"/>
    <property type="project" value="InterPro"/>
</dbReference>